<evidence type="ECO:0000256" key="2">
    <source>
        <dbReference type="SAM" id="MobiDB-lite"/>
    </source>
</evidence>
<evidence type="ECO:0000313" key="4">
    <source>
        <dbReference type="Proteomes" id="UP000515150"/>
    </source>
</evidence>
<dbReference type="OrthoDB" id="10049175at2759"/>
<protein>
    <submittedName>
        <fullName evidence="5 6">G protein-regulated inducer of neurite outgrowth 1</fullName>
    </submittedName>
</protein>
<feature type="region of interest" description="Disordered" evidence="2">
    <location>
        <begin position="1"/>
        <end position="21"/>
    </location>
</feature>
<feature type="region of interest" description="Disordered" evidence="2">
    <location>
        <begin position="36"/>
        <end position="418"/>
    </location>
</feature>
<feature type="compositionally biased region" description="Polar residues" evidence="2">
    <location>
        <begin position="145"/>
        <end position="157"/>
    </location>
</feature>
<dbReference type="InParanoid" id="A0A6P7KUJ7"/>
<feature type="compositionally biased region" description="Low complexity" evidence="2">
    <location>
        <begin position="397"/>
        <end position="413"/>
    </location>
</feature>
<feature type="compositionally biased region" description="Polar residues" evidence="2">
    <location>
        <begin position="443"/>
        <end position="456"/>
    </location>
</feature>
<feature type="region of interest" description="Disordered" evidence="2">
    <location>
        <begin position="440"/>
        <end position="470"/>
    </location>
</feature>
<evidence type="ECO:0000259" key="3">
    <source>
        <dbReference type="Pfam" id="PF15235"/>
    </source>
</evidence>
<feature type="region of interest" description="Disordered" evidence="2">
    <location>
        <begin position="493"/>
        <end position="601"/>
    </location>
</feature>
<dbReference type="PANTHER" id="PTHR15718:SF3">
    <property type="entry name" value="G PROTEIN-REGULATED INDUCER OF NEURITE OUTGROWTH C-TERMINAL DOMAIN-CONTAINING PROTEIN"/>
    <property type="match status" value="1"/>
</dbReference>
<feature type="domain" description="G protein-regulated inducer of neurite outgrowth C-terminal" evidence="3">
    <location>
        <begin position="860"/>
        <end position="950"/>
    </location>
</feature>
<dbReference type="CTD" id="101884675"/>
<feature type="compositionally biased region" description="Basic and acidic residues" evidence="2">
    <location>
        <begin position="198"/>
        <end position="223"/>
    </location>
</feature>
<organism evidence="4 5">
    <name type="scientific">Betta splendens</name>
    <name type="common">Siamese fighting fish</name>
    <dbReference type="NCBI Taxonomy" id="158456"/>
    <lineage>
        <taxon>Eukaryota</taxon>
        <taxon>Metazoa</taxon>
        <taxon>Chordata</taxon>
        <taxon>Craniata</taxon>
        <taxon>Vertebrata</taxon>
        <taxon>Euteleostomi</taxon>
        <taxon>Actinopterygii</taxon>
        <taxon>Neopterygii</taxon>
        <taxon>Teleostei</taxon>
        <taxon>Neoteleostei</taxon>
        <taxon>Acanthomorphata</taxon>
        <taxon>Anabantaria</taxon>
        <taxon>Anabantiformes</taxon>
        <taxon>Anabantoidei</taxon>
        <taxon>Osphronemidae</taxon>
        <taxon>Betta</taxon>
    </lineage>
</organism>
<gene>
    <name evidence="5 6" type="primary">gprin3a</name>
</gene>
<evidence type="ECO:0000256" key="1">
    <source>
        <dbReference type="ARBA" id="ARBA00002358"/>
    </source>
</evidence>
<evidence type="ECO:0000313" key="6">
    <source>
        <dbReference type="RefSeq" id="XP_055369367.1"/>
    </source>
</evidence>
<feature type="compositionally biased region" description="Polar residues" evidence="2">
    <location>
        <begin position="587"/>
        <end position="601"/>
    </location>
</feature>
<dbReference type="RefSeq" id="XP_028986158.2">
    <property type="nucleotide sequence ID" value="XM_029130325.3"/>
</dbReference>
<feature type="compositionally biased region" description="Basic and acidic residues" evidence="2">
    <location>
        <begin position="858"/>
        <end position="890"/>
    </location>
</feature>
<dbReference type="Pfam" id="PF15235">
    <property type="entry name" value="GRIN_C"/>
    <property type="match status" value="1"/>
</dbReference>
<feature type="region of interest" description="Disordered" evidence="2">
    <location>
        <begin position="656"/>
        <end position="763"/>
    </location>
</feature>
<feature type="compositionally biased region" description="Basic residues" evidence="2">
    <location>
        <begin position="937"/>
        <end position="951"/>
    </location>
</feature>
<feature type="compositionally biased region" description="Low complexity" evidence="2">
    <location>
        <begin position="527"/>
        <end position="552"/>
    </location>
</feature>
<feature type="compositionally biased region" description="Polar residues" evidence="2">
    <location>
        <begin position="302"/>
        <end position="336"/>
    </location>
</feature>
<sequence length="964" mass="102127">METPPNISKHAKDANQSECPNPGEAELVGACCNNAPNANWGMEPNFNLNLNQTSPRNPRPTTEAPKLHGGTRKAGGKSGVKVTVNTEMDKWSSTVKTTLLSPGEKDNPSQHKNRIPASARSPTAERPLNSRVEQKLKPPNPKHPTISTKVPTHSSVAVSPKPQRQEQTANSPTPAERRKTHAADFTVNKLQTTPINEKTSKTVHKPDQKLQPNRKEDSKRESSLKTVSPITLHVPPNPKAHSQKGDTKASSPKPATRTPALGGKLHKPDPASRSGKASEQGHNKEAASVGQKCLNQRAEATPLSTKIPQQSSVSPKPSTQRNVTGTRRSNTVSKGNPDSKDSSAGSASKTISRSSSNSKATGEIKDSLDSQSETQSKATQGSRDSLDSKSGSASKTSWGSKDSLDSKGGSNSKASSDSICGMELKDDLERKPQAALATLYPKCTSSIKPSSESNVANDDPSGSKPSLANMTPIPALLVSDSNIDHVGSVFPLSSECNISKPTSLSSTSSPEPRARLGSSKFRPDPFSSESAVAVLSSSLGLSPRPSSTSRSLAGKGLGSVPSGPSRGILRSPGSAPGSGIGHLLPLATSSPKNTLATKGGDTQQATALVTVESNSSTFQKTSLTRGLTYDSITKTPADVAAVVKHLQLPDTKGTAALSQGALPDRSGCSPKNTIKVAGIPSSKPDHLGGKHHTSIIPSLSELGVEGKIDKKEQGKSTERDGLERSTSPLPPPAPHSTHPSKPKRAREPATSMDTSENREGQRELGVQVDAEVGCPCCPTRCSPTSPTGASLCCLPAGQPFQHVCRIDIELNNELAPLSTSSLPAGLRTYSLQQSPALEWATGLGPVQNRDISPGSISQDKKEKRGEAEGEVTREQDEKKAKPQDVARDEQGMTWEVYGAAVDPETLGAAIQTHLESKLQRQAKQIRSLRRSIRTIRLRKSRRRKKKKRRKSGGILGCCRKSELA</sequence>
<proteinExistence type="predicted"/>
<dbReference type="GO" id="GO:0005886">
    <property type="term" value="C:plasma membrane"/>
    <property type="evidence" value="ECO:0007669"/>
    <property type="project" value="TreeGrafter"/>
</dbReference>
<comment type="function">
    <text evidence="1">May be involved in neurite outgrowth.</text>
</comment>
<dbReference type="KEGG" id="bspl:114843617"/>
<dbReference type="GeneID" id="114843617"/>
<evidence type="ECO:0000313" key="5">
    <source>
        <dbReference type="RefSeq" id="XP_028986158.2"/>
    </source>
</evidence>
<dbReference type="RefSeq" id="XP_055369367.1">
    <property type="nucleotide sequence ID" value="XM_055513392.1"/>
</dbReference>
<feature type="region of interest" description="Disordered" evidence="2">
    <location>
        <begin position="841"/>
        <end position="890"/>
    </location>
</feature>
<feature type="compositionally biased region" description="Low complexity" evidence="2">
    <location>
        <begin position="342"/>
        <end position="360"/>
    </location>
</feature>
<name>A0A6P7KUJ7_BETSP</name>
<dbReference type="GO" id="GO:0031175">
    <property type="term" value="P:neuron projection development"/>
    <property type="evidence" value="ECO:0007669"/>
    <property type="project" value="TreeGrafter"/>
</dbReference>
<accession>A0A6P7KUJ7</accession>
<dbReference type="AlphaFoldDB" id="A0A6P7KUJ7"/>
<dbReference type="Proteomes" id="UP000515150">
    <property type="component" value="Chromosome 2"/>
</dbReference>
<feature type="compositionally biased region" description="Polar residues" evidence="2">
    <location>
        <begin position="46"/>
        <end position="60"/>
    </location>
</feature>
<feature type="compositionally biased region" description="Low complexity" evidence="2">
    <location>
        <begin position="499"/>
        <end position="510"/>
    </location>
</feature>
<feature type="compositionally biased region" description="Polar residues" evidence="2">
    <location>
        <begin position="188"/>
        <end position="197"/>
    </location>
</feature>
<feature type="region of interest" description="Disordered" evidence="2">
    <location>
        <begin position="937"/>
        <end position="964"/>
    </location>
</feature>
<dbReference type="InterPro" id="IPR032745">
    <property type="entry name" value="GRIN_C"/>
</dbReference>
<feature type="compositionally biased region" description="Polar residues" evidence="2">
    <location>
        <begin position="369"/>
        <end position="396"/>
    </location>
</feature>
<dbReference type="PANTHER" id="PTHR15718">
    <property type="entry name" value="G PROTEIN-REGULATED INDUCER OF NEURITE OUTGROWTH C-TERMINAL DOMAIN-CONTAINING PROTEIN"/>
    <property type="match status" value="1"/>
</dbReference>
<reference evidence="5 6" key="1">
    <citation type="submission" date="2025-04" db="UniProtKB">
        <authorList>
            <consortium name="RefSeq"/>
        </authorList>
    </citation>
    <scope>IDENTIFICATION</scope>
</reference>
<feature type="compositionally biased region" description="Polar residues" evidence="2">
    <location>
        <begin position="83"/>
        <end position="100"/>
    </location>
</feature>
<feature type="compositionally biased region" description="Basic and acidic residues" evidence="2">
    <location>
        <begin position="704"/>
        <end position="723"/>
    </location>
</feature>
<dbReference type="InterPro" id="IPR026646">
    <property type="entry name" value="GPRIN2-like/GPRIN3"/>
</dbReference>
<keyword evidence="4" id="KW-1185">Reference proteome</keyword>